<name>A0AAN8K210_PATCE</name>
<feature type="domain" description="SCP" evidence="3">
    <location>
        <begin position="23"/>
        <end position="168"/>
    </location>
</feature>
<dbReference type="InterPro" id="IPR035940">
    <property type="entry name" value="CAP_sf"/>
</dbReference>
<evidence type="ECO:0000313" key="4">
    <source>
        <dbReference type="EMBL" id="KAK6186500.1"/>
    </source>
</evidence>
<dbReference type="SMART" id="SM00198">
    <property type="entry name" value="SCP"/>
    <property type="match status" value="1"/>
</dbReference>
<dbReference type="Pfam" id="PF00188">
    <property type="entry name" value="CAP"/>
    <property type="match status" value="1"/>
</dbReference>
<dbReference type="AlphaFoldDB" id="A0AAN8K210"/>
<protein>
    <recommendedName>
        <fullName evidence="3">SCP domain-containing protein</fullName>
    </recommendedName>
</protein>
<evidence type="ECO:0000256" key="2">
    <source>
        <dbReference type="SAM" id="Phobius"/>
    </source>
</evidence>
<dbReference type="InterPro" id="IPR001283">
    <property type="entry name" value="CRISP-related"/>
</dbReference>
<keyword evidence="2" id="KW-1133">Transmembrane helix</keyword>
<dbReference type="GO" id="GO:0005576">
    <property type="term" value="C:extracellular region"/>
    <property type="evidence" value="ECO:0007669"/>
    <property type="project" value="InterPro"/>
</dbReference>
<keyword evidence="2" id="KW-0812">Transmembrane</keyword>
<dbReference type="EMBL" id="JAZGQO010000006">
    <property type="protein sequence ID" value="KAK6186500.1"/>
    <property type="molecule type" value="Genomic_DNA"/>
</dbReference>
<comment type="caution">
    <text evidence="4">The sequence shown here is derived from an EMBL/GenBank/DDBJ whole genome shotgun (WGS) entry which is preliminary data.</text>
</comment>
<dbReference type="InterPro" id="IPR018244">
    <property type="entry name" value="Allrgn_V5/Tpx1_CS"/>
</dbReference>
<dbReference type="Gene3D" id="3.40.33.10">
    <property type="entry name" value="CAP"/>
    <property type="match status" value="1"/>
</dbReference>
<proteinExistence type="predicted"/>
<feature type="compositionally biased region" description="Low complexity" evidence="1">
    <location>
        <begin position="202"/>
        <end position="234"/>
    </location>
</feature>
<dbReference type="Proteomes" id="UP001347796">
    <property type="component" value="Unassembled WGS sequence"/>
</dbReference>
<keyword evidence="2" id="KW-0472">Membrane</keyword>
<evidence type="ECO:0000313" key="5">
    <source>
        <dbReference type="Proteomes" id="UP001347796"/>
    </source>
</evidence>
<feature type="region of interest" description="Disordered" evidence="1">
    <location>
        <begin position="199"/>
        <end position="234"/>
    </location>
</feature>
<keyword evidence="5" id="KW-1185">Reference proteome</keyword>
<dbReference type="PROSITE" id="PS01010">
    <property type="entry name" value="CRISP_2"/>
    <property type="match status" value="1"/>
</dbReference>
<organism evidence="4 5">
    <name type="scientific">Patella caerulea</name>
    <name type="common">Rayed Mediterranean limpet</name>
    <dbReference type="NCBI Taxonomy" id="87958"/>
    <lineage>
        <taxon>Eukaryota</taxon>
        <taxon>Metazoa</taxon>
        <taxon>Spiralia</taxon>
        <taxon>Lophotrochozoa</taxon>
        <taxon>Mollusca</taxon>
        <taxon>Gastropoda</taxon>
        <taxon>Patellogastropoda</taxon>
        <taxon>Patelloidea</taxon>
        <taxon>Patellidae</taxon>
        <taxon>Patella</taxon>
    </lineage>
</organism>
<dbReference type="InterPro" id="IPR014044">
    <property type="entry name" value="CAP_dom"/>
</dbReference>
<sequence>MDECWSQGVTGRRGTDIRNFTEADISEILKLHNDHRREAGATNMRKMVWNTDLQNLGQTFIESCHYEHNTNTGDMFGFRHIGENIYLASGDYYNLKAAVDNWHSETVNYNFTTGECSSVCGHYTQVVWADSHELGCGIVWCETLTGADTIKQGTVIICNYGPSGNVRHQDPFKAGVPCSDCPADASYCDDGLCSATDPSGATATPSTIDPTAPTTTTSTTTTPTTMPSTTGTLPATTGGDTIITVANVTEIPKLDVITQLIQNMVIFGFVSGALSLCLVFQYVNNYVNNKKYEREARSLKGV</sequence>
<reference evidence="4 5" key="1">
    <citation type="submission" date="2024-01" db="EMBL/GenBank/DDBJ databases">
        <title>The genome of the rayed Mediterranean limpet Patella caerulea (Linnaeus, 1758).</title>
        <authorList>
            <person name="Anh-Thu Weber A."/>
            <person name="Halstead-Nussloch G."/>
        </authorList>
    </citation>
    <scope>NUCLEOTIDE SEQUENCE [LARGE SCALE GENOMIC DNA]</scope>
    <source>
        <strain evidence="4">AATW-2023a</strain>
        <tissue evidence="4">Whole specimen</tissue>
    </source>
</reference>
<dbReference type="PROSITE" id="PS01009">
    <property type="entry name" value="CRISP_1"/>
    <property type="match status" value="1"/>
</dbReference>
<dbReference type="PRINTS" id="PR00837">
    <property type="entry name" value="V5TPXLIKE"/>
</dbReference>
<evidence type="ECO:0000256" key="1">
    <source>
        <dbReference type="SAM" id="MobiDB-lite"/>
    </source>
</evidence>
<accession>A0AAN8K210</accession>
<dbReference type="SUPFAM" id="SSF55797">
    <property type="entry name" value="PR-1-like"/>
    <property type="match status" value="1"/>
</dbReference>
<feature type="transmembrane region" description="Helical" evidence="2">
    <location>
        <begin position="264"/>
        <end position="284"/>
    </location>
</feature>
<dbReference type="PANTHER" id="PTHR10334">
    <property type="entry name" value="CYSTEINE-RICH SECRETORY PROTEIN-RELATED"/>
    <property type="match status" value="1"/>
</dbReference>
<evidence type="ECO:0000259" key="3">
    <source>
        <dbReference type="SMART" id="SM00198"/>
    </source>
</evidence>
<gene>
    <name evidence="4" type="ORF">SNE40_008529</name>
</gene>